<feature type="non-terminal residue" evidence="1">
    <location>
        <position position="35"/>
    </location>
</feature>
<evidence type="ECO:0000313" key="1">
    <source>
        <dbReference type="EMBL" id="CAG7723070.1"/>
    </source>
</evidence>
<accession>A0A8J2K9W3</accession>
<evidence type="ECO:0000313" key="2">
    <source>
        <dbReference type="Proteomes" id="UP000708208"/>
    </source>
</evidence>
<keyword evidence="2" id="KW-1185">Reference proteome</keyword>
<reference evidence="1" key="1">
    <citation type="submission" date="2021-06" db="EMBL/GenBank/DDBJ databases">
        <authorList>
            <person name="Hodson N. C."/>
            <person name="Mongue J. A."/>
            <person name="Jaron S. K."/>
        </authorList>
    </citation>
    <scope>NUCLEOTIDE SEQUENCE</scope>
</reference>
<protein>
    <submittedName>
        <fullName evidence="1">Uncharacterized protein</fullName>
    </submittedName>
</protein>
<dbReference type="Proteomes" id="UP000708208">
    <property type="component" value="Unassembled WGS sequence"/>
</dbReference>
<gene>
    <name evidence="1" type="ORF">AFUS01_LOCUS12176</name>
</gene>
<name>A0A8J2K9W3_9HEXA</name>
<dbReference type="EMBL" id="CAJVCH010095343">
    <property type="protein sequence ID" value="CAG7723070.1"/>
    <property type="molecule type" value="Genomic_DNA"/>
</dbReference>
<sequence>MASKEEILGISEAPEYIPAFDFEKYDILQTIDIFV</sequence>
<proteinExistence type="predicted"/>
<dbReference type="AlphaFoldDB" id="A0A8J2K9W3"/>
<comment type="caution">
    <text evidence="1">The sequence shown here is derived from an EMBL/GenBank/DDBJ whole genome shotgun (WGS) entry which is preliminary data.</text>
</comment>
<organism evidence="1 2">
    <name type="scientific">Allacma fusca</name>
    <dbReference type="NCBI Taxonomy" id="39272"/>
    <lineage>
        <taxon>Eukaryota</taxon>
        <taxon>Metazoa</taxon>
        <taxon>Ecdysozoa</taxon>
        <taxon>Arthropoda</taxon>
        <taxon>Hexapoda</taxon>
        <taxon>Collembola</taxon>
        <taxon>Symphypleona</taxon>
        <taxon>Sminthuridae</taxon>
        <taxon>Allacma</taxon>
    </lineage>
</organism>